<keyword evidence="3" id="KW-1133">Transmembrane helix</keyword>
<reference evidence="6" key="1">
    <citation type="submission" date="2017-09" db="EMBL/GenBank/DDBJ databases">
        <title>Depth-based differentiation of microbial function through sediment-hosted aquifers and enrichment of novel symbionts in the deep terrestrial subsurface.</title>
        <authorList>
            <person name="Probst A.J."/>
            <person name="Ladd B."/>
            <person name="Jarett J.K."/>
            <person name="Geller-Mcgrath D.E."/>
            <person name="Sieber C.M.K."/>
            <person name="Emerson J.B."/>
            <person name="Anantharaman K."/>
            <person name="Thomas B.C."/>
            <person name="Malmstrom R."/>
            <person name="Stieglmeier M."/>
            <person name="Klingl A."/>
            <person name="Woyke T."/>
            <person name="Ryan C.M."/>
            <person name="Banfield J.F."/>
        </authorList>
    </citation>
    <scope>NUCLEOTIDE SEQUENCE [LARGE SCALE GENOMIC DNA]</scope>
</reference>
<keyword evidence="2" id="KW-0732">Signal</keyword>
<evidence type="ECO:0000256" key="1">
    <source>
        <dbReference type="ARBA" id="ARBA00010062"/>
    </source>
</evidence>
<dbReference type="Gene3D" id="3.40.50.2300">
    <property type="match status" value="2"/>
</dbReference>
<comment type="similarity">
    <text evidence="1">Belongs to the leucine-binding protein family.</text>
</comment>
<evidence type="ECO:0000259" key="4">
    <source>
        <dbReference type="Pfam" id="PF13458"/>
    </source>
</evidence>
<keyword evidence="3" id="KW-0812">Transmembrane</keyword>
<dbReference type="Pfam" id="PF13458">
    <property type="entry name" value="Peripla_BP_6"/>
    <property type="match status" value="1"/>
</dbReference>
<gene>
    <name evidence="5" type="ORF">CO174_02090</name>
</gene>
<comment type="caution">
    <text evidence="5">The sequence shown here is derived from an EMBL/GenBank/DDBJ whole genome shotgun (WGS) entry which is preliminary data.</text>
</comment>
<protein>
    <recommendedName>
        <fullName evidence="4">Leucine-binding protein domain-containing protein</fullName>
    </recommendedName>
</protein>
<evidence type="ECO:0000313" key="6">
    <source>
        <dbReference type="Proteomes" id="UP000229385"/>
    </source>
</evidence>
<sequence>MAEQTNNGLLWAIGIILIILGIIYFSVVGGPPQVVTIGVLTPASSDELQRAYDIAASQINAEGGIEGKTLELTHLTGDCEGENLQSELETFLAESQVKVLLGGVCDSSDALVAQVAQEQGVLLLSPFLLMGETQTNNSAFHIVPSQENLVDLIIAHATADGSVRATVVFENTQMGQEVQAAFLEAYNAWYEYAEPYETDQVDFTNTISRVKAANPDTVFVVAETQETSVLLLSQLKESGLNVAFYGTEVFVDPVAMSENASLYEEMIFPVMVAAQNDEFVRMYNAYQEMYGTGPTDFTSTAIAYDSVFLIAEALLGEDQGSEAVAQRLSEQSDWSGAVGPLSFDENRTATLPLTLVQVVGGQFTELAQAE</sequence>
<dbReference type="PANTHER" id="PTHR30483">
    <property type="entry name" value="LEUCINE-SPECIFIC-BINDING PROTEIN"/>
    <property type="match status" value="1"/>
</dbReference>
<feature type="domain" description="Leucine-binding protein" evidence="4">
    <location>
        <begin position="35"/>
        <end position="361"/>
    </location>
</feature>
<keyword evidence="3" id="KW-0472">Membrane</keyword>
<dbReference type="SUPFAM" id="SSF53822">
    <property type="entry name" value="Periplasmic binding protein-like I"/>
    <property type="match status" value="1"/>
</dbReference>
<evidence type="ECO:0000256" key="2">
    <source>
        <dbReference type="ARBA" id="ARBA00022729"/>
    </source>
</evidence>
<dbReference type="PANTHER" id="PTHR30483:SF6">
    <property type="entry name" value="PERIPLASMIC BINDING PROTEIN OF ABC TRANSPORTER FOR NATURAL AMINO ACIDS"/>
    <property type="match status" value="1"/>
</dbReference>
<dbReference type="Proteomes" id="UP000229385">
    <property type="component" value="Unassembled WGS sequence"/>
</dbReference>
<evidence type="ECO:0000256" key="3">
    <source>
        <dbReference type="SAM" id="Phobius"/>
    </source>
</evidence>
<dbReference type="InterPro" id="IPR028082">
    <property type="entry name" value="Peripla_BP_I"/>
</dbReference>
<dbReference type="InterPro" id="IPR028081">
    <property type="entry name" value="Leu-bd"/>
</dbReference>
<evidence type="ECO:0000313" key="5">
    <source>
        <dbReference type="EMBL" id="PJA45652.1"/>
    </source>
</evidence>
<feature type="transmembrane region" description="Helical" evidence="3">
    <location>
        <begin position="9"/>
        <end position="27"/>
    </location>
</feature>
<proteinExistence type="inferred from homology"/>
<dbReference type="AlphaFoldDB" id="A0A2M7XCV4"/>
<dbReference type="EMBL" id="PFWU01000027">
    <property type="protein sequence ID" value="PJA45652.1"/>
    <property type="molecule type" value="Genomic_DNA"/>
</dbReference>
<dbReference type="InterPro" id="IPR051010">
    <property type="entry name" value="BCAA_transport"/>
</dbReference>
<name>A0A2M7XCV4_9BACT</name>
<accession>A0A2M7XCV4</accession>
<organism evidence="5 6">
    <name type="scientific">Candidatus Uhrbacteria bacterium CG_4_9_14_3_um_filter_50_9</name>
    <dbReference type="NCBI Taxonomy" id="1975035"/>
    <lineage>
        <taxon>Bacteria</taxon>
        <taxon>Candidatus Uhriibacteriota</taxon>
    </lineage>
</organism>